<evidence type="ECO:0000256" key="1">
    <source>
        <dbReference type="SAM" id="MobiDB-lite"/>
    </source>
</evidence>
<feature type="compositionally biased region" description="Polar residues" evidence="1">
    <location>
        <begin position="89"/>
        <end position="105"/>
    </location>
</feature>
<evidence type="ECO:0000313" key="2">
    <source>
        <dbReference type="EMBL" id="KAF6838072.1"/>
    </source>
</evidence>
<organism evidence="2 3">
    <name type="scientific">Colletotrichum plurivorum</name>
    <dbReference type="NCBI Taxonomy" id="2175906"/>
    <lineage>
        <taxon>Eukaryota</taxon>
        <taxon>Fungi</taxon>
        <taxon>Dikarya</taxon>
        <taxon>Ascomycota</taxon>
        <taxon>Pezizomycotina</taxon>
        <taxon>Sordariomycetes</taxon>
        <taxon>Hypocreomycetidae</taxon>
        <taxon>Glomerellales</taxon>
        <taxon>Glomerellaceae</taxon>
        <taxon>Colletotrichum</taxon>
        <taxon>Colletotrichum orchidearum species complex</taxon>
    </lineage>
</organism>
<keyword evidence="3" id="KW-1185">Reference proteome</keyword>
<reference evidence="2" key="1">
    <citation type="journal article" date="2020" name="Phytopathology">
        <title>Genome Sequence Resources of Colletotrichum truncatum, C. plurivorum, C. musicola, and C. sojae: Four Species Pathogenic to Soybean (Glycine max).</title>
        <authorList>
            <person name="Rogerio F."/>
            <person name="Boufleur T.R."/>
            <person name="Ciampi-Guillardi M."/>
            <person name="Sukno S.A."/>
            <person name="Thon M.R."/>
            <person name="Massola Junior N.S."/>
            <person name="Baroncelli R."/>
        </authorList>
    </citation>
    <scope>NUCLEOTIDE SEQUENCE</scope>
    <source>
        <strain evidence="2">LFN00145</strain>
    </source>
</reference>
<feature type="compositionally biased region" description="Low complexity" evidence="1">
    <location>
        <begin position="20"/>
        <end position="51"/>
    </location>
</feature>
<dbReference type="AlphaFoldDB" id="A0A8H6KUS2"/>
<dbReference type="EMBL" id="WIGO01000021">
    <property type="protein sequence ID" value="KAF6838072.1"/>
    <property type="molecule type" value="Genomic_DNA"/>
</dbReference>
<feature type="compositionally biased region" description="Polar residues" evidence="1">
    <location>
        <begin position="72"/>
        <end position="82"/>
    </location>
</feature>
<feature type="compositionally biased region" description="Polar residues" evidence="1">
    <location>
        <begin position="145"/>
        <end position="158"/>
    </location>
</feature>
<sequence>MSYGGNDDSYGSSRNEDRYGSGNNDSYGSGNNDSYGSGNNDSYGSRNNDSYGSRDYDGDGYGRFRNDDNDDSYGSRSGTKNTRLGGGSTSSNLAGADSLSYNASDNDGRTYDNDPSSYGENDSYGSSNRRSNNNNDSYGDDNDRTYGSTGRNDDSYGSSGRVGGNENDSYGSSYGGRENDSYGSGGGKGDSKVGKFLEKAGGVLHSDKLESKGHAKRENKGYGNDSDY</sequence>
<proteinExistence type="predicted"/>
<feature type="compositionally biased region" description="Basic and acidic residues" evidence="1">
    <location>
        <begin position="52"/>
        <end position="67"/>
    </location>
</feature>
<feature type="compositionally biased region" description="Basic and acidic residues" evidence="1">
    <location>
        <begin position="189"/>
        <end position="198"/>
    </location>
</feature>
<protein>
    <submittedName>
        <fullName evidence="2">Stress protein ddr48</fullName>
    </submittedName>
</protein>
<accession>A0A8H6KUS2</accession>
<feature type="compositionally biased region" description="Low complexity" evidence="1">
    <location>
        <begin position="1"/>
        <end position="13"/>
    </location>
</feature>
<dbReference type="Proteomes" id="UP000654918">
    <property type="component" value="Unassembled WGS sequence"/>
</dbReference>
<feature type="compositionally biased region" description="Low complexity" evidence="1">
    <location>
        <begin position="121"/>
        <end position="137"/>
    </location>
</feature>
<feature type="region of interest" description="Disordered" evidence="1">
    <location>
        <begin position="1"/>
        <end position="228"/>
    </location>
</feature>
<gene>
    <name evidence="2" type="ORF">CPLU01_02680</name>
</gene>
<feature type="compositionally biased region" description="Basic and acidic residues" evidence="1">
    <location>
        <begin position="205"/>
        <end position="220"/>
    </location>
</feature>
<evidence type="ECO:0000313" key="3">
    <source>
        <dbReference type="Proteomes" id="UP000654918"/>
    </source>
</evidence>
<name>A0A8H6KUS2_9PEZI</name>
<comment type="caution">
    <text evidence="2">The sequence shown here is derived from an EMBL/GenBank/DDBJ whole genome shotgun (WGS) entry which is preliminary data.</text>
</comment>